<reference evidence="2 3" key="1">
    <citation type="submission" date="2021-01" db="EMBL/GenBank/DDBJ databases">
        <title>Whole genome shotgun sequence of Actinoplanes humidus NBRC 14915.</title>
        <authorList>
            <person name="Komaki H."/>
            <person name="Tamura T."/>
        </authorList>
    </citation>
    <scope>NUCLEOTIDE SEQUENCE [LARGE SCALE GENOMIC DNA]</scope>
    <source>
        <strain evidence="2 3">NBRC 14915</strain>
    </source>
</reference>
<accession>A0ABQ3ZFV3</accession>
<dbReference type="Gene3D" id="3.90.1010.20">
    <property type="match status" value="1"/>
</dbReference>
<feature type="domain" description="FMN-binding" evidence="1">
    <location>
        <begin position="50"/>
        <end position="127"/>
    </location>
</feature>
<dbReference type="EMBL" id="BOMN01000010">
    <property type="protein sequence ID" value="GIE17458.1"/>
    <property type="molecule type" value="Genomic_DNA"/>
</dbReference>
<name>A0ABQ3ZFV3_9ACTN</name>
<comment type="caution">
    <text evidence="2">The sequence shown here is derived from an EMBL/GenBank/DDBJ whole genome shotgun (WGS) entry which is preliminary data.</text>
</comment>
<evidence type="ECO:0000313" key="3">
    <source>
        <dbReference type="Proteomes" id="UP000603200"/>
    </source>
</evidence>
<sequence length="129" mass="13536">MRRIVLWLLSTVAVVVALFSYRTSTSPPASSSTPVAVEGKTFDGTLVTTRYGPIQVRISVANGKVTDVAAMTTPSGNPRTEQINAAAVPRLREMALSAQSAKIDTVSGATYSSKGYQQSLQAALDAAAF</sequence>
<keyword evidence="3" id="KW-1185">Reference proteome</keyword>
<organism evidence="2 3">
    <name type="scientific">Winogradskya humida</name>
    <dbReference type="NCBI Taxonomy" id="113566"/>
    <lineage>
        <taxon>Bacteria</taxon>
        <taxon>Bacillati</taxon>
        <taxon>Actinomycetota</taxon>
        <taxon>Actinomycetes</taxon>
        <taxon>Micromonosporales</taxon>
        <taxon>Micromonosporaceae</taxon>
        <taxon>Winogradskya</taxon>
    </lineage>
</organism>
<dbReference type="Pfam" id="PF04205">
    <property type="entry name" value="FMN_bind"/>
    <property type="match status" value="1"/>
</dbReference>
<evidence type="ECO:0000259" key="1">
    <source>
        <dbReference type="SMART" id="SM00900"/>
    </source>
</evidence>
<gene>
    <name evidence="2" type="ORF">Ahu01nite_005600</name>
</gene>
<evidence type="ECO:0000313" key="2">
    <source>
        <dbReference type="EMBL" id="GIE17458.1"/>
    </source>
</evidence>
<dbReference type="Proteomes" id="UP000603200">
    <property type="component" value="Unassembled WGS sequence"/>
</dbReference>
<protein>
    <submittedName>
        <fullName evidence="2">FMN-binding protein</fullName>
    </submittedName>
</protein>
<proteinExistence type="predicted"/>
<dbReference type="SMART" id="SM00900">
    <property type="entry name" value="FMN_bind"/>
    <property type="match status" value="1"/>
</dbReference>
<dbReference type="InterPro" id="IPR007329">
    <property type="entry name" value="FMN-bd"/>
</dbReference>